<dbReference type="Proteomes" id="UP001596328">
    <property type="component" value="Unassembled WGS sequence"/>
</dbReference>
<dbReference type="InterPro" id="IPR056397">
    <property type="entry name" value="Fn3_arc"/>
</dbReference>
<gene>
    <name evidence="3" type="ORF">ACFQE1_19560</name>
</gene>
<keyword evidence="4" id="KW-1185">Reference proteome</keyword>
<feature type="domain" description="Fibronectin-III type-like" evidence="1">
    <location>
        <begin position="146"/>
        <end position="226"/>
    </location>
</feature>
<feature type="domain" description="DUF7094" evidence="2">
    <location>
        <begin position="32"/>
        <end position="139"/>
    </location>
</feature>
<accession>A0ABD5S4N6</accession>
<feature type="non-terminal residue" evidence="3">
    <location>
        <position position="250"/>
    </location>
</feature>
<evidence type="ECO:0000313" key="3">
    <source>
        <dbReference type="EMBL" id="MFC6726520.1"/>
    </source>
</evidence>
<sequence>LGALKLELQTLRGPVRDRVAATLRGDAPPTRVYVQTADRGVVLSSIVGGEYVREVYDGTRRATNRENKIPVDRVSEVLQRSYPIVYQRSNGRLSTLQNQVREGSMFAAQMRFRDGSLVAYIDRGNAKVFREEQHLRLNRSPPTTPRVVTQSNLELTVYPSYPGGPTMVEVVDARTGDPVSGAKVTLTSLSGGGRTNLVGQTGRQGRLWAVMPNETVRVNVIHPDRNTKIAAVRVSPVDPLRVGANDDNVT</sequence>
<organism evidence="3 4">
    <name type="scientific">Halobium palmae</name>
    <dbReference type="NCBI Taxonomy" id="1776492"/>
    <lineage>
        <taxon>Archaea</taxon>
        <taxon>Methanobacteriati</taxon>
        <taxon>Methanobacteriota</taxon>
        <taxon>Stenosarchaea group</taxon>
        <taxon>Halobacteria</taxon>
        <taxon>Halobacteriales</taxon>
        <taxon>Haloferacaceae</taxon>
        <taxon>Halobium</taxon>
    </lineage>
</organism>
<dbReference type="Pfam" id="PF23374">
    <property type="entry name" value="Fn3_arc"/>
    <property type="match status" value="1"/>
</dbReference>
<dbReference type="SUPFAM" id="SSF49464">
    <property type="entry name" value="Carboxypeptidase regulatory domain-like"/>
    <property type="match status" value="1"/>
</dbReference>
<dbReference type="Pfam" id="PF23375">
    <property type="entry name" value="DUF7094"/>
    <property type="match status" value="1"/>
</dbReference>
<dbReference type="EMBL" id="JBHSWU010001179">
    <property type="protein sequence ID" value="MFC6726520.1"/>
    <property type="molecule type" value="Genomic_DNA"/>
</dbReference>
<proteinExistence type="predicted"/>
<dbReference type="InterPro" id="IPR008969">
    <property type="entry name" value="CarboxyPept-like_regulatory"/>
</dbReference>
<evidence type="ECO:0000259" key="1">
    <source>
        <dbReference type="Pfam" id="PF23374"/>
    </source>
</evidence>
<dbReference type="AlphaFoldDB" id="A0ABD5S4N6"/>
<protein>
    <submittedName>
        <fullName evidence="3">Uncharacterized protein</fullName>
    </submittedName>
</protein>
<evidence type="ECO:0000259" key="2">
    <source>
        <dbReference type="Pfam" id="PF23375"/>
    </source>
</evidence>
<feature type="non-terminal residue" evidence="3">
    <location>
        <position position="1"/>
    </location>
</feature>
<dbReference type="InterPro" id="IPR055520">
    <property type="entry name" value="DUF7094"/>
</dbReference>
<dbReference type="Gene3D" id="2.60.40.1120">
    <property type="entry name" value="Carboxypeptidase-like, regulatory domain"/>
    <property type="match status" value="1"/>
</dbReference>
<reference evidence="3 4" key="1">
    <citation type="journal article" date="2019" name="Int. J. Syst. Evol. Microbiol.">
        <title>The Global Catalogue of Microorganisms (GCM) 10K type strain sequencing project: providing services to taxonomists for standard genome sequencing and annotation.</title>
        <authorList>
            <consortium name="The Broad Institute Genomics Platform"/>
            <consortium name="The Broad Institute Genome Sequencing Center for Infectious Disease"/>
            <person name="Wu L."/>
            <person name="Ma J."/>
        </authorList>
    </citation>
    <scope>NUCLEOTIDE SEQUENCE [LARGE SCALE GENOMIC DNA]</scope>
    <source>
        <strain evidence="3 4">NBRC 111368</strain>
    </source>
</reference>
<name>A0ABD5S4N6_9EURY</name>
<evidence type="ECO:0000313" key="4">
    <source>
        <dbReference type="Proteomes" id="UP001596328"/>
    </source>
</evidence>
<comment type="caution">
    <text evidence="3">The sequence shown here is derived from an EMBL/GenBank/DDBJ whole genome shotgun (WGS) entry which is preliminary data.</text>
</comment>